<evidence type="ECO:0000313" key="2">
    <source>
        <dbReference type="Proteomes" id="UP000092993"/>
    </source>
</evidence>
<accession>A0A1C7MSW2</accession>
<gene>
    <name evidence="1" type="ORF">A0H81_02092</name>
</gene>
<dbReference type="OrthoDB" id="3270129at2759"/>
<keyword evidence="2" id="KW-1185">Reference proteome</keyword>
<organism evidence="1 2">
    <name type="scientific">Grifola frondosa</name>
    <name type="common">Maitake</name>
    <name type="synonym">Polyporus frondosus</name>
    <dbReference type="NCBI Taxonomy" id="5627"/>
    <lineage>
        <taxon>Eukaryota</taxon>
        <taxon>Fungi</taxon>
        <taxon>Dikarya</taxon>
        <taxon>Basidiomycota</taxon>
        <taxon>Agaricomycotina</taxon>
        <taxon>Agaricomycetes</taxon>
        <taxon>Polyporales</taxon>
        <taxon>Grifolaceae</taxon>
        <taxon>Grifola</taxon>
    </lineage>
</organism>
<protein>
    <submittedName>
        <fullName evidence="1">Uncharacterized protein</fullName>
    </submittedName>
</protein>
<reference evidence="1 2" key="1">
    <citation type="submission" date="2016-03" db="EMBL/GenBank/DDBJ databases">
        <title>Whole genome sequencing of Grifola frondosa 9006-11.</title>
        <authorList>
            <person name="Min B."/>
            <person name="Park H."/>
            <person name="Kim J.-G."/>
            <person name="Cho H."/>
            <person name="Oh Y.-L."/>
            <person name="Kong W.-S."/>
            <person name="Choi I.-G."/>
        </authorList>
    </citation>
    <scope>NUCLEOTIDE SEQUENCE [LARGE SCALE GENOMIC DNA]</scope>
    <source>
        <strain evidence="1 2">9006-11</strain>
    </source>
</reference>
<dbReference type="OMA" id="DGHEGME"/>
<sequence>MPCDFETLTAWIVVETAVEHEDGRHRTMVLYHPRLFNDDCGQRYEVVVRLQGFVEEVNIGPLGDWNGHEQGAPKAQQSLTLGHGGVRAPFEAQREGLNALRDVVLLSLNMEPADHVSSSPSIKLQRRVFSRVRPTGPTAVDSILQSGDDPLGCAAKIRSQWVVTHKISAGVQGADGKIRQCGHLVIRKGDFVDVAVFVEIFKRHTRKGVQLEMNLAMHDVVRLHSAHDLKGRAVQSVVRAASSSSYAGGIGLMSGVVFEGRSGRANGVSDADMEDMT</sequence>
<dbReference type="EMBL" id="LUGG01000002">
    <property type="protein sequence ID" value="OBZ78024.1"/>
    <property type="molecule type" value="Genomic_DNA"/>
</dbReference>
<proteinExistence type="predicted"/>
<comment type="caution">
    <text evidence="1">The sequence shown here is derived from an EMBL/GenBank/DDBJ whole genome shotgun (WGS) entry which is preliminary data.</text>
</comment>
<name>A0A1C7MSW2_GRIFR</name>
<dbReference type="AlphaFoldDB" id="A0A1C7MSW2"/>
<evidence type="ECO:0000313" key="1">
    <source>
        <dbReference type="EMBL" id="OBZ78024.1"/>
    </source>
</evidence>
<dbReference type="Proteomes" id="UP000092993">
    <property type="component" value="Unassembled WGS sequence"/>
</dbReference>